<gene>
    <name evidence="5" type="ORF">SAMN04490357_7563</name>
</gene>
<reference evidence="5 6" key="1">
    <citation type="submission" date="2016-10" db="EMBL/GenBank/DDBJ databases">
        <authorList>
            <person name="de Groot N.N."/>
        </authorList>
    </citation>
    <scope>NUCLEOTIDE SEQUENCE [LARGE SCALE GENOMIC DNA]</scope>
    <source>
        <strain evidence="5 6">DSM 40306</strain>
    </source>
</reference>
<dbReference type="PANTHER" id="PTHR19848:SF8">
    <property type="entry name" value="F-BOX AND WD REPEAT DOMAIN CONTAINING 7"/>
    <property type="match status" value="1"/>
</dbReference>
<dbReference type="Proteomes" id="UP000182375">
    <property type="component" value="Unassembled WGS sequence"/>
</dbReference>
<proteinExistence type="predicted"/>
<dbReference type="EMBL" id="FNTD01000004">
    <property type="protein sequence ID" value="SEE29493.1"/>
    <property type="molecule type" value="Genomic_DNA"/>
</dbReference>
<dbReference type="InterPro" id="IPR011047">
    <property type="entry name" value="Quinoprotein_ADH-like_sf"/>
</dbReference>
<feature type="repeat" description="WD" evidence="3">
    <location>
        <begin position="603"/>
        <end position="646"/>
    </location>
</feature>
<dbReference type="PROSITE" id="PS50294">
    <property type="entry name" value="WD_REPEATS_REGION"/>
    <property type="match status" value="1"/>
</dbReference>
<dbReference type="InterPro" id="IPR015943">
    <property type="entry name" value="WD40/YVTN_repeat-like_dom_sf"/>
</dbReference>
<evidence type="ECO:0000256" key="3">
    <source>
        <dbReference type="PROSITE-ProRule" id="PRU00221"/>
    </source>
</evidence>
<sequence>MAEDEREAARRAEIVRRSVTQPRGTGGQEAVPGQVLALEALRFGWRPEDVGAGGASDAPWAPVWATGRGADERLVRVLRCVVDGRLGVWDGRPVVLDLDGRGDLRVRDAVTGERRAGFAAGGGTRLVAAVPDGKRLLALTGREEADGAGLPGRRESAGTLRLREVVDGTPVGVPFGPDKGLAMVAAGVVVDGRPAVVCDDRDGLVRVWDPATGCEIGDPYAGHAPDGPASLAVAERDGRTVVVSVGRWTGNVRVWDPATGREIADDGLTGPVREGPPGKAGRIDALRVRRYRGRTYIAFGGLARTVRWRALDDAGVNGVPEPFVGLEQPVVDVEFGVADGQPAVVGLAFDGEVRVWRPERRRHGGGAMDGPATARRVRATARVAGRWLVVGDDPDSGETGAWNPADPQAAVMALTRHRGGVAAMATLTETGRTLLVTAGHEDRLIRITDLATATPAYPPIDCGAEQPQCLATAVLDGRPAVLVGSAEGTVRVWDPATGRQLRPALKPPREDAVPRRITALAATASSDNGPTVVLIARSDHTVRRWDLNHWQPLDGPMRGHRRAVSRIVPVRCGDDVLAVTAAAFDPQLWVWDVTTGRARDMPLRGHRGLITGLAVTRLGGRPVAVSGGHDGTVRTWDVRQMAELGEPLRFPHRVGSLAALGEEGLIVGFGDDLTLLRPAERAPGSDDPSSAG</sequence>
<evidence type="ECO:0000313" key="6">
    <source>
        <dbReference type="Proteomes" id="UP000182375"/>
    </source>
</evidence>
<dbReference type="PROSITE" id="PS50082">
    <property type="entry name" value="WD_REPEATS_2"/>
    <property type="match status" value="2"/>
</dbReference>
<dbReference type="PROSITE" id="PS00678">
    <property type="entry name" value="WD_REPEATS_1"/>
    <property type="match status" value="1"/>
</dbReference>
<organism evidence="5 6">
    <name type="scientific">Streptomyces misionensis</name>
    <dbReference type="NCBI Taxonomy" id="67331"/>
    <lineage>
        <taxon>Bacteria</taxon>
        <taxon>Bacillati</taxon>
        <taxon>Actinomycetota</taxon>
        <taxon>Actinomycetes</taxon>
        <taxon>Kitasatosporales</taxon>
        <taxon>Streptomycetaceae</taxon>
        <taxon>Streptomyces</taxon>
    </lineage>
</organism>
<evidence type="ECO:0000256" key="2">
    <source>
        <dbReference type="ARBA" id="ARBA00022737"/>
    </source>
</evidence>
<dbReference type="SMART" id="SM00320">
    <property type="entry name" value="WD40"/>
    <property type="match status" value="4"/>
</dbReference>
<dbReference type="Gene3D" id="2.130.10.10">
    <property type="entry name" value="YVTN repeat-like/Quinoprotein amine dehydrogenase"/>
    <property type="match status" value="2"/>
</dbReference>
<keyword evidence="1 3" id="KW-0853">WD repeat</keyword>
<feature type="compositionally biased region" description="Basic and acidic residues" evidence="4">
    <location>
        <begin position="7"/>
        <end position="16"/>
    </location>
</feature>
<dbReference type="SUPFAM" id="SSF50998">
    <property type="entry name" value="Quinoprotein alcohol dehydrogenase-like"/>
    <property type="match status" value="1"/>
</dbReference>
<dbReference type="InterPro" id="IPR001680">
    <property type="entry name" value="WD40_rpt"/>
</dbReference>
<feature type="repeat" description="WD" evidence="3">
    <location>
        <begin position="481"/>
        <end position="503"/>
    </location>
</feature>
<dbReference type="InterPro" id="IPR019775">
    <property type="entry name" value="WD40_repeat_CS"/>
</dbReference>
<dbReference type="PANTHER" id="PTHR19848">
    <property type="entry name" value="WD40 REPEAT PROTEIN"/>
    <property type="match status" value="1"/>
</dbReference>
<protein>
    <submittedName>
        <fullName evidence="5">WD40 repeat</fullName>
    </submittedName>
</protein>
<evidence type="ECO:0000256" key="4">
    <source>
        <dbReference type="SAM" id="MobiDB-lite"/>
    </source>
</evidence>
<name>A0A1H5HNA9_9ACTN</name>
<accession>A0A1H5HNA9</accession>
<dbReference type="STRING" id="67331.SAMN04490357_7563"/>
<evidence type="ECO:0000313" key="5">
    <source>
        <dbReference type="EMBL" id="SEE29493.1"/>
    </source>
</evidence>
<dbReference type="Pfam" id="PF00400">
    <property type="entry name" value="WD40"/>
    <property type="match status" value="1"/>
</dbReference>
<keyword evidence="2" id="KW-0677">Repeat</keyword>
<feature type="region of interest" description="Disordered" evidence="4">
    <location>
        <begin position="1"/>
        <end position="31"/>
    </location>
</feature>
<dbReference type="AlphaFoldDB" id="A0A1H5HNA9"/>
<evidence type="ECO:0000256" key="1">
    <source>
        <dbReference type="ARBA" id="ARBA00022574"/>
    </source>
</evidence>